<comment type="caution">
    <text evidence="2">The sequence shown here is derived from an EMBL/GenBank/DDBJ whole genome shotgun (WGS) entry which is preliminary data.</text>
</comment>
<reference evidence="2 3" key="1">
    <citation type="journal article" date="2019" name="Int. J. Syst. Evol. Microbiol.">
        <title>The Global Catalogue of Microorganisms (GCM) 10K type strain sequencing project: providing services to taxonomists for standard genome sequencing and annotation.</title>
        <authorList>
            <consortium name="The Broad Institute Genomics Platform"/>
            <consortium name="The Broad Institute Genome Sequencing Center for Infectious Disease"/>
            <person name="Wu L."/>
            <person name="Ma J."/>
        </authorList>
    </citation>
    <scope>NUCLEOTIDE SEQUENCE [LARGE SCALE GENOMIC DNA]</scope>
    <source>
        <strain evidence="2 3">JCM 11269</strain>
    </source>
</reference>
<organism evidence="2 3">
    <name type="scientific">Streptomyces thermogriseus</name>
    <dbReference type="NCBI Taxonomy" id="75292"/>
    <lineage>
        <taxon>Bacteria</taxon>
        <taxon>Bacillati</taxon>
        <taxon>Actinomycetota</taxon>
        <taxon>Actinomycetes</taxon>
        <taxon>Kitasatosporales</taxon>
        <taxon>Streptomycetaceae</taxon>
        <taxon>Streptomyces</taxon>
    </lineage>
</organism>
<dbReference type="EMBL" id="BAAAHU010000013">
    <property type="protein sequence ID" value="GAA1007517.1"/>
    <property type="molecule type" value="Genomic_DNA"/>
</dbReference>
<evidence type="ECO:0000313" key="3">
    <source>
        <dbReference type="Proteomes" id="UP001501072"/>
    </source>
</evidence>
<feature type="region of interest" description="Disordered" evidence="1">
    <location>
        <begin position="26"/>
        <end position="50"/>
    </location>
</feature>
<keyword evidence="3" id="KW-1185">Reference proteome</keyword>
<evidence type="ECO:0000313" key="2">
    <source>
        <dbReference type="EMBL" id="GAA1007517.1"/>
    </source>
</evidence>
<gene>
    <name evidence="2" type="ORF">GCM10009564_17650</name>
</gene>
<dbReference type="Proteomes" id="UP001501072">
    <property type="component" value="Unassembled WGS sequence"/>
</dbReference>
<name>A0ABN1SWX0_9ACTN</name>
<evidence type="ECO:0000256" key="1">
    <source>
        <dbReference type="SAM" id="MobiDB-lite"/>
    </source>
</evidence>
<protein>
    <submittedName>
        <fullName evidence="2">Uncharacterized protein</fullName>
    </submittedName>
</protein>
<proteinExistence type="predicted"/>
<accession>A0ABN1SWX0</accession>
<sequence length="97" mass="10418">MLGTRWIYDGVHDPVVTAQLRALLRGEATPQHRSRSHTPDPAVTVRGAGPDDGLEVRLNRVLRPLEAAERPSRGVVAGWVRPDGSAARGVLAALAPR</sequence>